<dbReference type="Gene3D" id="3.40.50.1390">
    <property type="entry name" value="Resolvase, N-terminal catalytic domain"/>
    <property type="match status" value="1"/>
</dbReference>
<dbReference type="InterPro" id="IPR050639">
    <property type="entry name" value="SSR_resolvase"/>
</dbReference>
<name>A0A7H1VM27_9FIRM</name>
<feature type="domain" description="Resolvase/invertase-type recombinase catalytic" evidence="1">
    <location>
        <begin position="27"/>
        <end position="175"/>
    </location>
</feature>
<dbReference type="SUPFAM" id="SSF53041">
    <property type="entry name" value="Resolvase-like"/>
    <property type="match status" value="1"/>
</dbReference>
<dbReference type="Pfam" id="PF07508">
    <property type="entry name" value="Recombinase"/>
    <property type="match status" value="1"/>
</dbReference>
<reference evidence="3 4" key="1">
    <citation type="submission" date="2020-09" db="EMBL/GenBank/DDBJ databases">
        <title>Characterization and genome sequencing of Ruminiclostridium sp. nov. MA18.</title>
        <authorList>
            <person name="Rettenmaier R."/>
            <person name="Kowollik M.-L."/>
            <person name="Liebl W."/>
            <person name="Zverlov V."/>
        </authorList>
    </citation>
    <scope>NUCLEOTIDE SEQUENCE [LARGE SCALE GENOMIC DNA]</scope>
    <source>
        <strain evidence="3 4">MA18</strain>
    </source>
</reference>
<dbReference type="Pfam" id="PF00239">
    <property type="entry name" value="Resolvase"/>
    <property type="match status" value="1"/>
</dbReference>
<dbReference type="PROSITE" id="PS51737">
    <property type="entry name" value="RECOMBINASE_DNA_BIND"/>
    <property type="match status" value="1"/>
</dbReference>
<dbReference type="Gene3D" id="3.90.1750.20">
    <property type="entry name" value="Putative Large Serine Recombinase, Chain B, Domain 2"/>
    <property type="match status" value="1"/>
</dbReference>
<dbReference type="PANTHER" id="PTHR30461">
    <property type="entry name" value="DNA-INVERTASE FROM LAMBDOID PROPHAGE"/>
    <property type="match status" value="1"/>
</dbReference>
<dbReference type="InterPro" id="IPR038109">
    <property type="entry name" value="DNA_bind_recomb_sf"/>
</dbReference>
<dbReference type="AlphaFoldDB" id="A0A7H1VM27"/>
<dbReference type="InterPro" id="IPR006119">
    <property type="entry name" value="Resolv_N"/>
</dbReference>
<dbReference type="CDD" id="cd00338">
    <property type="entry name" value="Ser_Recombinase"/>
    <property type="match status" value="1"/>
</dbReference>
<evidence type="ECO:0000259" key="2">
    <source>
        <dbReference type="PROSITE" id="PS51737"/>
    </source>
</evidence>
<protein>
    <submittedName>
        <fullName evidence="3">Recombinase family protein</fullName>
    </submittedName>
</protein>
<dbReference type="Proteomes" id="UP000306409">
    <property type="component" value="Chromosome"/>
</dbReference>
<evidence type="ECO:0000313" key="3">
    <source>
        <dbReference type="EMBL" id="QNU66439.1"/>
    </source>
</evidence>
<accession>A0A7H1VM27</accession>
<dbReference type="GO" id="GO:0000150">
    <property type="term" value="F:DNA strand exchange activity"/>
    <property type="evidence" value="ECO:0007669"/>
    <property type="project" value="InterPro"/>
</dbReference>
<dbReference type="PANTHER" id="PTHR30461:SF23">
    <property type="entry name" value="DNA RECOMBINASE-RELATED"/>
    <property type="match status" value="1"/>
</dbReference>
<dbReference type="KEGG" id="rher:EHE19_016470"/>
<dbReference type="Pfam" id="PF13408">
    <property type="entry name" value="Zn_ribbon_recom"/>
    <property type="match status" value="1"/>
</dbReference>
<dbReference type="SMART" id="SM00857">
    <property type="entry name" value="Resolvase"/>
    <property type="match status" value="1"/>
</dbReference>
<dbReference type="RefSeq" id="WP_190530372.1">
    <property type="nucleotide sequence ID" value="NZ_CP061336.1"/>
</dbReference>
<dbReference type="EMBL" id="CP061336">
    <property type="protein sequence ID" value="QNU66439.1"/>
    <property type="molecule type" value="Genomic_DNA"/>
</dbReference>
<dbReference type="PROSITE" id="PS51736">
    <property type="entry name" value="RECOMBINASES_3"/>
    <property type="match status" value="1"/>
</dbReference>
<keyword evidence="4" id="KW-1185">Reference proteome</keyword>
<dbReference type="InterPro" id="IPR025827">
    <property type="entry name" value="Zn_ribbon_recom_dom"/>
</dbReference>
<dbReference type="InterPro" id="IPR036162">
    <property type="entry name" value="Resolvase-like_N_sf"/>
</dbReference>
<sequence>MARSITVIPARANRTNTAQNAEPQKKRMAAYCRVSTDQLEQLSSYEAQVQYYTTYICNHSDYQFAGIYADEGITGTNTKKREQFNRMINDCKAGKIDVIITKSISRFARNTLDCLNYVRVLKELGVEVIFEKENIRTLDSKGEVLISILASLAQEESFSISRNSTWGIRRRFEQGKVIVNHTKFMGYDKDENGNLVIDEKQAKVVRRIFTDYLDGKGPNRIARELERDGVFNWNGKAKWYEGSIRKMLSNEKFKGDALLQKTYTVDFLSKKRVENKGEIPQYYVEESHPAIIDNDTWEAVQFEMERRLIFAKKHGLQKYDYANNNNPFAGRVICGCCDSTFGRKVWNSTDERLKRTIWQCNNKYKVKGTIGCGNRHINDGILYEAFVYAFNEIVKNIDFYMAKWQKKIDSKDILERVTAKRFIGIFKEAQSIEQIDAGLYFKLVEKVVVYEDRVSVGLLDGSEISFE</sequence>
<dbReference type="GO" id="GO:0003677">
    <property type="term" value="F:DNA binding"/>
    <property type="evidence" value="ECO:0007669"/>
    <property type="project" value="InterPro"/>
</dbReference>
<evidence type="ECO:0000259" key="1">
    <source>
        <dbReference type="PROSITE" id="PS51736"/>
    </source>
</evidence>
<proteinExistence type="predicted"/>
<dbReference type="InterPro" id="IPR011109">
    <property type="entry name" value="DNA_bind_recombinase_dom"/>
</dbReference>
<feature type="domain" description="Recombinase" evidence="2">
    <location>
        <begin position="184"/>
        <end position="310"/>
    </location>
</feature>
<evidence type="ECO:0000313" key="4">
    <source>
        <dbReference type="Proteomes" id="UP000306409"/>
    </source>
</evidence>
<gene>
    <name evidence="3" type="ORF">EHE19_016470</name>
</gene>
<organism evidence="3 4">
    <name type="scientific">Ruminiclostridium herbifermentans</name>
    <dbReference type="NCBI Taxonomy" id="2488810"/>
    <lineage>
        <taxon>Bacteria</taxon>
        <taxon>Bacillati</taxon>
        <taxon>Bacillota</taxon>
        <taxon>Clostridia</taxon>
        <taxon>Eubacteriales</taxon>
        <taxon>Oscillospiraceae</taxon>
        <taxon>Ruminiclostridium</taxon>
    </lineage>
</organism>